<sequence length="275" mass="32498">MCTLFLLVNQIKSIPIALISNRDEFRGRMSTEIQGWDIQYLTRGNQLFGPRDEEQKGTWFACENKWKGKWAVLTNIRDLKAYKDNMKSRGGIITDFLQNNLSSKAFLSQLNKTAGDYNFYNLIFSDENEIIFFNSKTLEQKVIYTYGDERKYIFGLSNGTLDSDWPKVSVTKNIFLKNFSEHKISQESDYYWHYFRQEMMNKKRYELAKLPNTGVSQEMEIFLSALFIDGDKYGTRSTLFFGIEEKPAIFIYEQTYMQNAEIENSKRIRVQYEIY</sequence>
<dbReference type="KEGG" id="sbf:JCM31447_29700"/>
<keyword evidence="2" id="KW-1185">Reference proteome</keyword>
<accession>A0A4P2VQV4</accession>
<dbReference type="Proteomes" id="UP000291236">
    <property type="component" value="Chromosome"/>
</dbReference>
<dbReference type="AlphaFoldDB" id="A0A4P2VQV4"/>
<gene>
    <name evidence="1" type="ORF">JCM31447_29700</name>
</gene>
<organism evidence="1 2">
    <name type="scientific">Fluviispira sanaruensis</name>
    <dbReference type="NCBI Taxonomy" id="2493639"/>
    <lineage>
        <taxon>Bacteria</taxon>
        <taxon>Pseudomonadati</taxon>
        <taxon>Bdellovibrionota</taxon>
        <taxon>Oligoflexia</taxon>
        <taxon>Silvanigrellales</taxon>
        <taxon>Silvanigrellaceae</taxon>
        <taxon>Fluviispira</taxon>
    </lineage>
</organism>
<proteinExistence type="predicted"/>
<evidence type="ECO:0000313" key="2">
    <source>
        <dbReference type="Proteomes" id="UP000291236"/>
    </source>
</evidence>
<evidence type="ECO:0000313" key="1">
    <source>
        <dbReference type="EMBL" id="BBH54499.1"/>
    </source>
</evidence>
<dbReference type="EMBL" id="AP019368">
    <property type="protein sequence ID" value="BBH54499.1"/>
    <property type="molecule type" value="Genomic_DNA"/>
</dbReference>
<name>A0A4P2VQV4_FLUSA</name>
<reference evidence="1 2" key="1">
    <citation type="submission" date="2018-12" db="EMBL/GenBank/DDBJ databases">
        <title>Rubrispira sanarue gen. nov., sp., nov., a member of the order Silvanigrellales, isolated from a brackish lake in Hamamatsu Japan.</title>
        <authorList>
            <person name="Maejima Y."/>
            <person name="Iino T."/>
            <person name="Muraguchi Y."/>
            <person name="Fukuda K."/>
            <person name="Nojiri H."/>
            <person name="Ohkuma M."/>
            <person name="Moriuchi R."/>
            <person name="Dohra H."/>
            <person name="Kimbara K."/>
            <person name="Shintani M."/>
        </authorList>
    </citation>
    <scope>NUCLEOTIDE SEQUENCE [LARGE SCALE GENOMIC DNA]</scope>
    <source>
        <strain evidence="1 2">RF1110005</strain>
    </source>
</reference>
<dbReference type="RefSeq" id="WP_172603976.1">
    <property type="nucleotide sequence ID" value="NZ_AP019368.1"/>
</dbReference>
<dbReference type="InterPro" id="IPR008551">
    <property type="entry name" value="TANGO2"/>
</dbReference>
<evidence type="ECO:0008006" key="3">
    <source>
        <dbReference type="Google" id="ProtNLM"/>
    </source>
</evidence>
<protein>
    <recommendedName>
        <fullName evidence="3">NRDE family protein</fullName>
    </recommendedName>
</protein>
<dbReference type="PANTHER" id="PTHR17985">
    <property type="entry name" value="SER/THR-RICH PROTEIN T10 IN DGCR REGION"/>
    <property type="match status" value="1"/>
</dbReference>
<dbReference type="PANTHER" id="PTHR17985:SF8">
    <property type="entry name" value="TRANSPORT AND GOLGI ORGANIZATION PROTEIN 2 HOMOLOG"/>
    <property type="match status" value="1"/>
</dbReference>
<dbReference type="Pfam" id="PF05742">
    <property type="entry name" value="TANGO2"/>
    <property type="match status" value="1"/>
</dbReference>